<dbReference type="InterPro" id="IPR033479">
    <property type="entry name" value="dCache_1"/>
</dbReference>
<dbReference type="PANTHER" id="PTHR32089">
    <property type="entry name" value="METHYL-ACCEPTING CHEMOTAXIS PROTEIN MCPB"/>
    <property type="match status" value="1"/>
</dbReference>
<evidence type="ECO:0000256" key="5">
    <source>
        <dbReference type="ARBA" id="ARBA00022989"/>
    </source>
</evidence>
<dbReference type="SMART" id="SM00283">
    <property type="entry name" value="MA"/>
    <property type="match status" value="1"/>
</dbReference>
<keyword evidence="5 11" id="KW-1133">Transmembrane helix</keyword>
<reference evidence="14" key="2">
    <citation type="submission" date="2024-06" db="EMBL/GenBank/DDBJ databases">
        <authorList>
            <person name="Petrova K.O."/>
            <person name="Toshchakov S.V."/>
            <person name="Boltjanskaja Y.V."/>
            <person name="Kevbrin V."/>
        </authorList>
    </citation>
    <scope>NUCLEOTIDE SEQUENCE</scope>
    <source>
        <strain evidence="14">Z-910T</strain>
    </source>
</reference>
<reference evidence="14" key="1">
    <citation type="journal article" date="2013" name="Extremophiles">
        <title>Proteinivorax tanatarense gen. nov., sp. nov., an anaerobic, haloalkaliphilic, proteolytic bacterium isolated from a decaying algal bloom, and proposal of Proteinivoraceae fam. nov.</title>
        <authorList>
            <person name="Kevbrin V."/>
            <person name="Boltyanskaya Y."/>
            <person name="Zhilina T."/>
            <person name="Kolganova T."/>
            <person name="Lavrentjeva E."/>
            <person name="Kuznetsov B."/>
        </authorList>
    </citation>
    <scope>NUCLEOTIDE SEQUENCE</scope>
    <source>
        <strain evidence="14">Z-910T</strain>
    </source>
</reference>
<keyword evidence="2" id="KW-1003">Cell membrane</keyword>
<dbReference type="PANTHER" id="PTHR32089:SF112">
    <property type="entry name" value="LYSOZYME-LIKE PROTEIN-RELATED"/>
    <property type="match status" value="1"/>
</dbReference>
<dbReference type="CDD" id="cd06225">
    <property type="entry name" value="HAMP"/>
    <property type="match status" value="1"/>
</dbReference>
<evidence type="ECO:0000256" key="10">
    <source>
        <dbReference type="SAM" id="MobiDB-lite"/>
    </source>
</evidence>
<comment type="similarity">
    <text evidence="8">Belongs to the methyl-accepting chemotaxis (MCP) protein family.</text>
</comment>
<dbReference type="Pfam" id="PF00672">
    <property type="entry name" value="HAMP"/>
    <property type="match status" value="1"/>
</dbReference>
<evidence type="ECO:0000256" key="1">
    <source>
        <dbReference type="ARBA" id="ARBA00004651"/>
    </source>
</evidence>
<evidence type="ECO:0000256" key="11">
    <source>
        <dbReference type="SAM" id="Phobius"/>
    </source>
</evidence>
<evidence type="ECO:0000256" key="6">
    <source>
        <dbReference type="ARBA" id="ARBA00023136"/>
    </source>
</evidence>
<dbReference type="SMART" id="SM00304">
    <property type="entry name" value="HAMP"/>
    <property type="match status" value="1"/>
</dbReference>
<evidence type="ECO:0000256" key="7">
    <source>
        <dbReference type="ARBA" id="ARBA00023224"/>
    </source>
</evidence>
<evidence type="ECO:0000259" key="13">
    <source>
        <dbReference type="PROSITE" id="PS50885"/>
    </source>
</evidence>
<evidence type="ECO:0000256" key="9">
    <source>
        <dbReference type="PROSITE-ProRule" id="PRU00284"/>
    </source>
</evidence>
<dbReference type="AlphaFoldDB" id="A0AAU7VL14"/>
<feature type="region of interest" description="Disordered" evidence="10">
    <location>
        <begin position="662"/>
        <end position="682"/>
    </location>
</feature>
<evidence type="ECO:0000256" key="4">
    <source>
        <dbReference type="ARBA" id="ARBA00022692"/>
    </source>
</evidence>
<evidence type="ECO:0000256" key="3">
    <source>
        <dbReference type="ARBA" id="ARBA00022500"/>
    </source>
</evidence>
<dbReference type="RefSeq" id="WP_350343543.1">
    <property type="nucleotide sequence ID" value="NZ_CP158367.1"/>
</dbReference>
<keyword evidence="7 9" id="KW-0807">Transducer</keyword>
<proteinExistence type="inferred from homology"/>
<keyword evidence="6 11" id="KW-0472">Membrane</keyword>
<feature type="region of interest" description="Disordered" evidence="10">
    <location>
        <begin position="21"/>
        <end position="44"/>
    </location>
</feature>
<gene>
    <name evidence="14" type="ORF">PRVXT_002853</name>
</gene>
<feature type="compositionally biased region" description="Polar residues" evidence="10">
    <location>
        <begin position="667"/>
        <end position="682"/>
    </location>
</feature>
<dbReference type="CDD" id="cd12912">
    <property type="entry name" value="PDC2_MCP_like"/>
    <property type="match status" value="1"/>
</dbReference>
<dbReference type="PROSITE" id="PS50111">
    <property type="entry name" value="CHEMOTAXIS_TRANSDUC_2"/>
    <property type="match status" value="1"/>
</dbReference>
<dbReference type="InterPro" id="IPR004089">
    <property type="entry name" value="MCPsignal_dom"/>
</dbReference>
<sequence length="712" mass="77622">MSKNFLSKIKSKLKTNKEVLAAKLSTKQNSKSQGKTASPKEKKSNKLDFRGIMTKAKDFRLFKGLNLKVLSLSVGCLMLVLAVIMIFILPQVEDSIMEQHRENTLLLSQRLAANMDDYISDIYDLTTDLSELPVLRSNNISEARTYFTNYTLRNDKINGVTYFDSDGENQFEFRIGEVELEEGLETALEGEIYDTGFILDENNNPIVLHMVPVYAHGSSTTIAGVLGIEYNLRQTWSQTQDYRVGETGGAMIADSNGYVVAHRYNANVYENLNVKDMLPWSEMEEQLDGHVAYIDDGTEYIGAHAHVPTSDWTVVVYQSEAEALATASILRSMVITIIGITSLLVIVISSIFVTVTFRPLGQLERAASEIASGDLTKEINIKKSNDEIGQLTTAFEFMLKSLKELLKNTVQSSKDTEKTADELAIAANEAASAAQQVSTTMEEVSTGAENQATASQTVLEKIIAVQEIAKDIAEKSKGAIEVNVKMVDTVEQNGMVLEELIVGLKDIASGNVQVADDITNLEKETQKIGEIITVVTDIAAQTNLLALNAAIEAARAGEHGRGFAVVADEVRKLSTETTKAADQIKGIVGQVQQKVSTTSDLVNSQSENAQQQLDMVDSSQQGLKEIVSVANQTLEVIKTIDKSASSQVEDVKAAVAESETVAEISEETSASSQEVAATTEEQTASLEQITAATDNLSEMAAKLNKYVSKFKV</sequence>
<dbReference type="Gene3D" id="1.10.8.500">
    <property type="entry name" value="HAMP domain in histidine kinase"/>
    <property type="match status" value="1"/>
</dbReference>
<dbReference type="GO" id="GO:0006935">
    <property type="term" value="P:chemotaxis"/>
    <property type="evidence" value="ECO:0007669"/>
    <property type="project" value="UniProtKB-KW"/>
</dbReference>
<feature type="transmembrane region" description="Helical" evidence="11">
    <location>
        <begin position="333"/>
        <end position="355"/>
    </location>
</feature>
<dbReference type="Gene3D" id="1.10.287.950">
    <property type="entry name" value="Methyl-accepting chemotaxis protein"/>
    <property type="match status" value="1"/>
</dbReference>
<dbReference type="Gene3D" id="3.30.450.20">
    <property type="entry name" value="PAS domain"/>
    <property type="match status" value="1"/>
</dbReference>
<accession>A0AAU7VL14</accession>
<dbReference type="PROSITE" id="PS50885">
    <property type="entry name" value="HAMP"/>
    <property type="match status" value="1"/>
</dbReference>
<name>A0AAU7VL14_9FIRM</name>
<evidence type="ECO:0000313" key="14">
    <source>
        <dbReference type="EMBL" id="XBX74794.1"/>
    </source>
</evidence>
<evidence type="ECO:0000259" key="12">
    <source>
        <dbReference type="PROSITE" id="PS50111"/>
    </source>
</evidence>
<keyword evidence="4 11" id="KW-0812">Transmembrane</keyword>
<organism evidence="14">
    <name type="scientific">Proteinivorax tanatarense</name>
    <dbReference type="NCBI Taxonomy" id="1260629"/>
    <lineage>
        <taxon>Bacteria</taxon>
        <taxon>Bacillati</taxon>
        <taxon>Bacillota</taxon>
        <taxon>Clostridia</taxon>
        <taxon>Eubacteriales</taxon>
        <taxon>Proteinivoracaceae</taxon>
        <taxon>Proteinivorax</taxon>
    </lineage>
</organism>
<dbReference type="GO" id="GO:0007165">
    <property type="term" value="P:signal transduction"/>
    <property type="evidence" value="ECO:0007669"/>
    <property type="project" value="UniProtKB-KW"/>
</dbReference>
<dbReference type="EMBL" id="CP158367">
    <property type="protein sequence ID" value="XBX74794.1"/>
    <property type="molecule type" value="Genomic_DNA"/>
</dbReference>
<feature type="domain" description="HAMP" evidence="13">
    <location>
        <begin position="354"/>
        <end position="407"/>
    </location>
</feature>
<comment type="subcellular location">
    <subcellularLocation>
        <location evidence="1">Cell membrane</location>
        <topology evidence="1">Multi-pass membrane protein</topology>
    </subcellularLocation>
</comment>
<dbReference type="InterPro" id="IPR003660">
    <property type="entry name" value="HAMP_dom"/>
</dbReference>
<evidence type="ECO:0000256" key="8">
    <source>
        <dbReference type="ARBA" id="ARBA00029447"/>
    </source>
</evidence>
<feature type="transmembrane region" description="Helical" evidence="11">
    <location>
        <begin position="69"/>
        <end position="89"/>
    </location>
</feature>
<dbReference type="SUPFAM" id="SSF58104">
    <property type="entry name" value="Methyl-accepting chemotaxis protein (MCP) signaling domain"/>
    <property type="match status" value="1"/>
</dbReference>
<dbReference type="GO" id="GO:0005886">
    <property type="term" value="C:plasma membrane"/>
    <property type="evidence" value="ECO:0007669"/>
    <property type="project" value="UniProtKB-SubCell"/>
</dbReference>
<dbReference type="Pfam" id="PF02743">
    <property type="entry name" value="dCache_1"/>
    <property type="match status" value="1"/>
</dbReference>
<protein>
    <submittedName>
        <fullName evidence="14">Methyl-accepting chemotaxis protein</fullName>
    </submittedName>
</protein>
<feature type="domain" description="Methyl-accepting transducer" evidence="12">
    <location>
        <begin position="426"/>
        <end position="697"/>
    </location>
</feature>
<dbReference type="Pfam" id="PF00015">
    <property type="entry name" value="MCPsignal"/>
    <property type="match status" value="1"/>
</dbReference>
<keyword evidence="3" id="KW-0145">Chemotaxis</keyword>
<feature type="compositionally biased region" description="Polar residues" evidence="10">
    <location>
        <begin position="25"/>
        <end position="36"/>
    </location>
</feature>
<evidence type="ECO:0000256" key="2">
    <source>
        <dbReference type="ARBA" id="ARBA00022475"/>
    </source>
</evidence>